<protein>
    <recommendedName>
        <fullName evidence="6">PHD-type domain-containing protein</fullName>
    </recommendedName>
</protein>
<dbReference type="InterPro" id="IPR013083">
    <property type="entry name" value="Znf_RING/FYVE/PHD"/>
</dbReference>
<evidence type="ECO:0000313" key="8">
    <source>
        <dbReference type="Proteomes" id="UP000266841"/>
    </source>
</evidence>
<feature type="region of interest" description="Disordered" evidence="5">
    <location>
        <begin position="409"/>
        <end position="474"/>
    </location>
</feature>
<dbReference type="InterPro" id="IPR011011">
    <property type="entry name" value="Znf_FYVE_PHD"/>
</dbReference>
<dbReference type="PROSITE" id="PS50016">
    <property type="entry name" value="ZF_PHD_2"/>
    <property type="match status" value="1"/>
</dbReference>
<feature type="non-terminal residue" evidence="7">
    <location>
        <position position="474"/>
    </location>
</feature>
<evidence type="ECO:0000256" key="1">
    <source>
        <dbReference type="ARBA" id="ARBA00022723"/>
    </source>
</evidence>
<dbReference type="Gene3D" id="3.90.75.20">
    <property type="match status" value="1"/>
</dbReference>
<proteinExistence type="predicted"/>
<dbReference type="EMBL" id="AGNL01006577">
    <property type="protein sequence ID" value="EJK71936.1"/>
    <property type="molecule type" value="Genomic_DNA"/>
</dbReference>
<feature type="domain" description="PHD-type" evidence="6">
    <location>
        <begin position="301"/>
        <end position="356"/>
    </location>
</feature>
<feature type="compositionally biased region" description="Acidic residues" evidence="5">
    <location>
        <begin position="429"/>
        <end position="467"/>
    </location>
</feature>
<accession>K0TEK6</accession>
<evidence type="ECO:0000256" key="5">
    <source>
        <dbReference type="SAM" id="MobiDB-lite"/>
    </source>
</evidence>
<evidence type="ECO:0000256" key="4">
    <source>
        <dbReference type="PROSITE-ProRule" id="PRU00146"/>
    </source>
</evidence>
<gene>
    <name evidence="7" type="ORF">THAOC_06579</name>
</gene>
<keyword evidence="2 4" id="KW-0863">Zinc-finger</keyword>
<dbReference type="InterPro" id="IPR019787">
    <property type="entry name" value="Znf_PHD-finger"/>
</dbReference>
<reference evidence="7 8" key="1">
    <citation type="journal article" date="2012" name="Genome Biol.">
        <title>Genome and low-iron response of an oceanic diatom adapted to chronic iron limitation.</title>
        <authorList>
            <person name="Lommer M."/>
            <person name="Specht M."/>
            <person name="Roy A.S."/>
            <person name="Kraemer L."/>
            <person name="Andreson R."/>
            <person name="Gutowska M.A."/>
            <person name="Wolf J."/>
            <person name="Bergner S.V."/>
            <person name="Schilhabel M.B."/>
            <person name="Klostermeier U.C."/>
            <person name="Beiko R.G."/>
            <person name="Rosenstiel P."/>
            <person name="Hippler M."/>
            <person name="Laroche J."/>
        </authorList>
    </citation>
    <scope>NUCLEOTIDE SEQUENCE [LARGE SCALE GENOMIC DNA]</scope>
    <source>
        <strain evidence="7 8">CCMP1005</strain>
    </source>
</reference>
<keyword evidence="3" id="KW-0862">Zinc</keyword>
<organism evidence="7 8">
    <name type="scientific">Thalassiosira oceanica</name>
    <name type="common">Marine diatom</name>
    <dbReference type="NCBI Taxonomy" id="159749"/>
    <lineage>
        <taxon>Eukaryota</taxon>
        <taxon>Sar</taxon>
        <taxon>Stramenopiles</taxon>
        <taxon>Ochrophyta</taxon>
        <taxon>Bacillariophyta</taxon>
        <taxon>Coscinodiscophyceae</taxon>
        <taxon>Thalassiosirophycidae</taxon>
        <taxon>Thalassiosirales</taxon>
        <taxon>Thalassiosiraceae</taxon>
        <taxon>Thalassiosira</taxon>
    </lineage>
</organism>
<feature type="compositionally biased region" description="Basic and acidic residues" evidence="5">
    <location>
        <begin position="410"/>
        <end position="419"/>
    </location>
</feature>
<dbReference type="InterPro" id="IPR044925">
    <property type="entry name" value="His-Me_finger_sf"/>
</dbReference>
<dbReference type="SUPFAM" id="SSF54060">
    <property type="entry name" value="His-Me finger endonucleases"/>
    <property type="match status" value="1"/>
</dbReference>
<name>K0TEK6_THAOC</name>
<dbReference type="AlphaFoldDB" id="K0TEK6"/>
<dbReference type="Gene3D" id="3.30.40.10">
    <property type="entry name" value="Zinc/RING finger domain, C3HC4 (zinc finger)"/>
    <property type="match status" value="1"/>
</dbReference>
<dbReference type="GO" id="GO:0008270">
    <property type="term" value="F:zinc ion binding"/>
    <property type="evidence" value="ECO:0007669"/>
    <property type="project" value="UniProtKB-KW"/>
</dbReference>
<sequence length="474" mass="53853">MRNAGDEAEANSPFIDEDAVHIGGYTYNVFGRVNVDLHGNKYCVRPNNSSVGNCTRPCCNGMIECEEVFDEHTDEVTYRHRITAGHSLRCQVRSLVENKADLQLTDEQVESVLLWFIQVEIGIIVHPRYGREVWRPLTSVSKSIHNQDQLKKIEDAVADKDFSRAVRLVMDKNEGLSLVRCRYFLSSFGRFLSYYNGRFHIIGHIAPSQYEYVNLKLITRDGKTVKRSYPKAQVVLREFSGGPISGEGATVDHRNHRVRDNLLSNLRYLWHSENSRNKLEFPNQLKVDIRSMLQGDDDVDTGLCYVCNKDGGTLKECSKCKKKFHPRCHYPFPSCSHQVNDKFAERKWRCAFCCLTGPGLTRGDGLHLVQSCGGMLASRQDSLLLIADNTRVVRKNARLDEEALDAEAAADDRANRGGNEDADWVPASMDEEEVGEEVEEVEEEVGEEVEEVGEEVEEVVEEEEEEDMSRPVQR</sequence>
<dbReference type="Proteomes" id="UP000266841">
    <property type="component" value="Unassembled WGS sequence"/>
</dbReference>
<evidence type="ECO:0000313" key="7">
    <source>
        <dbReference type="EMBL" id="EJK71936.1"/>
    </source>
</evidence>
<evidence type="ECO:0000256" key="3">
    <source>
        <dbReference type="ARBA" id="ARBA00022833"/>
    </source>
</evidence>
<dbReference type="InterPro" id="IPR001965">
    <property type="entry name" value="Znf_PHD"/>
</dbReference>
<keyword evidence="1" id="KW-0479">Metal-binding</keyword>
<evidence type="ECO:0000256" key="2">
    <source>
        <dbReference type="ARBA" id="ARBA00022771"/>
    </source>
</evidence>
<comment type="caution">
    <text evidence="7">The sequence shown here is derived from an EMBL/GenBank/DDBJ whole genome shotgun (WGS) entry which is preliminary data.</text>
</comment>
<keyword evidence="8" id="KW-1185">Reference proteome</keyword>
<dbReference type="SUPFAM" id="SSF57903">
    <property type="entry name" value="FYVE/PHD zinc finger"/>
    <property type="match status" value="1"/>
</dbReference>
<evidence type="ECO:0000259" key="6">
    <source>
        <dbReference type="PROSITE" id="PS50016"/>
    </source>
</evidence>
<dbReference type="SMART" id="SM00249">
    <property type="entry name" value="PHD"/>
    <property type="match status" value="1"/>
</dbReference>